<evidence type="ECO:0000313" key="5">
    <source>
        <dbReference type="Proteomes" id="UP001359485"/>
    </source>
</evidence>
<feature type="domain" description="Matrix-remodeling-associated protein 7 helical" evidence="3">
    <location>
        <begin position="99"/>
        <end position="157"/>
    </location>
</feature>
<feature type="compositionally biased region" description="Acidic residues" evidence="1">
    <location>
        <begin position="51"/>
        <end position="62"/>
    </location>
</feature>
<keyword evidence="2" id="KW-0812">Transmembrane</keyword>
<feature type="region of interest" description="Disordered" evidence="1">
    <location>
        <begin position="50"/>
        <end position="69"/>
    </location>
</feature>
<accession>A0ABR1AX06</accession>
<evidence type="ECO:0000313" key="4">
    <source>
        <dbReference type="EMBL" id="KAK6630735.1"/>
    </source>
</evidence>
<sequence length="158" mass="18943">MFNFQWPENFSIFIDNICIYHVFFDLISFCTIIFTWWFCKSQNAGVHDSSETNEEQVTEESDSSTNVSAETELLEKYEDEYSLVDWNDDNILSNLKIIRQKALAKELQSKLSKDELEEEKKIEKMQLEKIFQLLQDQEEKFQMTSMEQLQDQLHLYRI</sequence>
<protein>
    <recommendedName>
        <fullName evidence="3">Matrix-remodeling-associated protein 7 helical domain-containing protein</fullName>
    </recommendedName>
</protein>
<feature type="transmembrane region" description="Helical" evidence="2">
    <location>
        <begin position="12"/>
        <end position="38"/>
    </location>
</feature>
<dbReference type="InterPro" id="IPR026622">
    <property type="entry name" value="Mxra7"/>
</dbReference>
<evidence type="ECO:0000256" key="2">
    <source>
        <dbReference type="SAM" id="Phobius"/>
    </source>
</evidence>
<keyword evidence="2" id="KW-1133">Transmembrane helix</keyword>
<comment type="caution">
    <text evidence="4">The sequence shown here is derived from an EMBL/GenBank/DDBJ whole genome shotgun (WGS) entry which is preliminary data.</text>
</comment>
<dbReference type="Pfam" id="PF25473">
    <property type="entry name" value="MXRA7_helical"/>
    <property type="match status" value="1"/>
</dbReference>
<dbReference type="PANTHER" id="PTHR21845">
    <property type="entry name" value="TRANSMEMBRANE ANCHOR PROTEIN 1"/>
    <property type="match status" value="1"/>
</dbReference>
<dbReference type="Proteomes" id="UP001359485">
    <property type="component" value="Unassembled WGS sequence"/>
</dbReference>
<gene>
    <name evidence="4" type="ORF">RUM44_002904</name>
</gene>
<dbReference type="InterPro" id="IPR057534">
    <property type="entry name" value="MXRA7_helical"/>
</dbReference>
<name>A0ABR1AX06_POLSC</name>
<reference evidence="4 5" key="1">
    <citation type="submission" date="2023-09" db="EMBL/GenBank/DDBJ databases">
        <title>Genomes of two closely related lineages of the louse Polyplax serrata with different host specificities.</title>
        <authorList>
            <person name="Martinu J."/>
            <person name="Tarabai H."/>
            <person name="Stefka J."/>
            <person name="Hypsa V."/>
        </authorList>
    </citation>
    <scope>NUCLEOTIDE SEQUENCE [LARGE SCALE GENOMIC DNA]</scope>
    <source>
        <strain evidence="4">98ZLc_SE</strain>
    </source>
</reference>
<evidence type="ECO:0000256" key="1">
    <source>
        <dbReference type="SAM" id="MobiDB-lite"/>
    </source>
</evidence>
<organism evidence="4 5">
    <name type="scientific">Polyplax serrata</name>
    <name type="common">Common mouse louse</name>
    <dbReference type="NCBI Taxonomy" id="468196"/>
    <lineage>
        <taxon>Eukaryota</taxon>
        <taxon>Metazoa</taxon>
        <taxon>Ecdysozoa</taxon>
        <taxon>Arthropoda</taxon>
        <taxon>Hexapoda</taxon>
        <taxon>Insecta</taxon>
        <taxon>Pterygota</taxon>
        <taxon>Neoptera</taxon>
        <taxon>Paraneoptera</taxon>
        <taxon>Psocodea</taxon>
        <taxon>Troctomorpha</taxon>
        <taxon>Phthiraptera</taxon>
        <taxon>Anoplura</taxon>
        <taxon>Polyplacidae</taxon>
        <taxon>Polyplax</taxon>
    </lineage>
</organism>
<keyword evidence="5" id="KW-1185">Reference proteome</keyword>
<evidence type="ECO:0000259" key="3">
    <source>
        <dbReference type="Pfam" id="PF25473"/>
    </source>
</evidence>
<dbReference type="PANTHER" id="PTHR21845:SF2">
    <property type="entry name" value="MATRIX-REMODELING-ASSOCIATED PROTEIN 7"/>
    <property type="match status" value="1"/>
</dbReference>
<dbReference type="EMBL" id="JAWJWF010000007">
    <property type="protein sequence ID" value="KAK6630735.1"/>
    <property type="molecule type" value="Genomic_DNA"/>
</dbReference>
<proteinExistence type="predicted"/>
<keyword evidence="2" id="KW-0472">Membrane</keyword>